<feature type="region of interest" description="Disordered" evidence="1">
    <location>
        <begin position="408"/>
        <end position="526"/>
    </location>
</feature>
<dbReference type="AlphaFoldDB" id="A0A154PLE6"/>
<dbReference type="Proteomes" id="UP000076502">
    <property type="component" value="Unassembled WGS sequence"/>
</dbReference>
<feature type="compositionally biased region" description="Low complexity" evidence="1">
    <location>
        <begin position="415"/>
        <end position="424"/>
    </location>
</feature>
<keyword evidence="3" id="KW-1185">Reference proteome</keyword>
<feature type="compositionally biased region" description="Basic and acidic residues" evidence="1">
    <location>
        <begin position="488"/>
        <end position="504"/>
    </location>
</feature>
<feature type="region of interest" description="Disordered" evidence="1">
    <location>
        <begin position="129"/>
        <end position="158"/>
    </location>
</feature>
<gene>
    <name evidence="2" type="ORF">WN55_05328</name>
</gene>
<feature type="compositionally biased region" description="Low complexity" evidence="1">
    <location>
        <begin position="436"/>
        <end position="446"/>
    </location>
</feature>
<evidence type="ECO:0000256" key="1">
    <source>
        <dbReference type="SAM" id="MobiDB-lite"/>
    </source>
</evidence>
<evidence type="ECO:0000313" key="3">
    <source>
        <dbReference type="Proteomes" id="UP000076502"/>
    </source>
</evidence>
<sequence length="526" mass="54391">MDIDEEGSRREQEMDWEMEVDERIQGALGTPGAGAGAVVERVAPVSSSDNREDRLVDHQATGFLSTTGGEGGGRKHKMDSTTKECNVTAAGELGAPGAGAGVVVKQATPASLSDDCGARLVDHQASGALTATGAGRGSNTPSEAVPGPSGKARPMTGGAPMVRLRRLPDGLVRCSSSRSIDRVVAISDDEDGDSDASAVSASSFRSGVVSSGASTGRKRGRLPAARERLGLAEAKRKLIKLTLKGQGLREEDIEDRAVPPPPVSKSCKRLPPADAVAEEMRCAPTPDLGAVINDRIQVIEKVARCSANLKGTNVRALREAALQIRYAAAEQAKPTVLSERELVLESEVRDLRARLTAVEALPARREAGRTSPVAEVLAGSVAGTTGAPVPMEVSMEGGDPVGALMPPPPVPPARGPAGSGAVALPPLPPRRRLERAASAAVAAMEPRPAPRSPPPGGVCREERPVAMAATEDAVSPAPTDSSPGTAPESRRAAARPDKIREALGRPRGQRVITHHTTMEEAGAGDP</sequence>
<reference evidence="2 3" key="1">
    <citation type="submission" date="2015-07" db="EMBL/GenBank/DDBJ databases">
        <title>The genome of Dufourea novaeangliae.</title>
        <authorList>
            <person name="Pan H."/>
            <person name="Kapheim K."/>
        </authorList>
    </citation>
    <scope>NUCLEOTIDE SEQUENCE [LARGE SCALE GENOMIC DNA]</scope>
    <source>
        <strain evidence="2">0120121106</strain>
        <tissue evidence="2">Whole body</tissue>
    </source>
</reference>
<dbReference type="STRING" id="178035.A0A154PLE6"/>
<dbReference type="OrthoDB" id="7492418at2759"/>
<evidence type="ECO:0000313" key="2">
    <source>
        <dbReference type="EMBL" id="KZC12701.1"/>
    </source>
</evidence>
<name>A0A154PLE6_DUFNO</name>
<protein>
    <submittedName>
        <fullName evidence="2">Uncharacterized protein</fullName>
    </submittedName>
</protein>
<organism evidence="2 3">
    <name type="scientific">Dufourea novaeangliae</name>
    <name type="common">Sweat bee</name>
    <dbReference type="NCBI Taxonomy" id="178035"/>
    <lineage>
        <taxon>Eukaryota</taxon>
        <taxon>Metazoa</taxon>
        <taxon>Ecdysozoa</taxon>
        <taxon>Arthropoda</taxon>
        <taxon>Hexapoda</taxon>
        <taxon>Insecta</taxon>
        <taxon>Pterygota</taxon>
        <taxon>Neoptera</taxon>
        <taxon>Endopterygota</taxon>
        <taxon>Hymenoptera</taxon>
        <taxon>Apocrita</taxon>
        <taxon>Aculeata</taxon>
        <taxon>Apoidea</taxon>
        <taxon>Anthophila</taxon>
        <taxon>Halictidae</taxon>
        <taxon>Rophitinae</taxon>
        <taxon>Dufourea</taxon>
    </lineage>
</organism>
<accession>A0A154PLE6</accession>
<proteinExistence type="predicted"/>
<feature type="region of interest" description="Disordered" evidence="1">
    <location>
        <begin position="44"/>
        <end position="79"/>
    </location>
</feature>
<dbReference type="EMBL" id="KQ434967">
    <property type="protein sequence ID" value="KZC12701.1"/>
    <property type="molecule type" value="Genomic_DNA"/>
</dbReference>
<feature type="compositionally biased region" description="Pro residues" evidence="1">
    <location>
        <begin position="447"/>
        <end position="456"/>
    </location>
</feature>